<dbReference type="Gene3D" id="1.10.287.950">
    <property type="entry name" value="Methyl-accepting chemotaxis protein"/>
    <property type="match status" value="1"/>
</dbReference>
<dbReference type="OrthoDB" id="2489132at2"/>
<dbReference type="InterPro" id="IPR000727">
    <property type="entry name" value="T_SNARE_dom"/>
</dbReference>
<dbReference type="SMART" id="SM00283">
    <property type="entry name" value="MA"/>
    <property type="match status" value="1"/>
</dbReference>
<dbReference type="GO" id="GO:0007165">
    <property type="term" value="P:signal transduction"/>
    <property type="evidence" value="ECO:0007669"/>
    <property type="project" value="UniProtKB-KW"/>
</dbReference>
<keyword evidence="6" id="KW-0472">Membrane</keyword>
<comment type="subcellular location">
    <subcellularLocation>
        <location evidence="1">Cell inner membrane</location>
        <topology evidence="1">Multi-pass membrane protein</topology>
    </subcellularLocation>
</comment>
<evidence type="ECO:0000259" key="8">
    <source>
        <dbReference type="PROSITE" id="PS50192"/>
    </source>
</evidence>
<dbReference type="PROSITE" id="PS50906">
    <property type="entry name" value="NIT"/>
    <property type="match status" value="1"/>
</dbReference>
<keyword evidence="6" id="KW-0812">Transmembrane</keyword>
<evidence type="ECO:0000256" key="4">
    <source>
        <dbReference type="ARBA" id="ARBA00029447"/>
    </source>
</evidence>
<dbReference type="PROSITE" id="PS50192">
    <property type="entry name" value="T_SNARE"/>
    <property type="match status" value="1"/>
</dbReference>
<dbReference type="Pfam" id="PF00672">
    <property type="entry name" value="HAMP"/>
    <property type="match status" value="1"/>
</dbReference>
<dbReference type="EMBL" id="CP002568">
    <property type="protein sequence ID" value="ADZ68618.1"/>
    <property type="molecule type" value="Genomic_DNA"/>
</dbReference>
<dbReference type="Gene3D" id="6.10.340.10">
    <property type="match status" value="1"/>
</dbReference>
<reference evidence="11 12" key="1">
    <citation type="journal article" date="2011" name="J. Bacteriol.">
        <title>Complete genome sequence of Polymorphum gilvum SL003B-26A1T, a crude oil-degrading bacterium from oil-polluted saline soil.</title>
        <authorList>
            <person name="Li S.G."/>
            <person name="Tang Y.Q."/>
            <person name="Nie Y."/>
            <person name="Cai M."/>
            <person name="Wu X.L."/>
        </authorList>
    </citation>
    <scope>NUCLEOTIDE SEQUENCE [LARGE SCALE GENOMIC DNA]</scope>
    <source>
        <strain evidence="12">LMG 25793 / CGMCC 1.9160 / SL003B-26A1</strain>
    </source>
</reference>
<evidence type="ECO:0000256" key="3">
    <source>
        <dbReference type="ARBA" id="ARBA00023224"/>
    </source>
</evidence>
<keyword evidence="12" id="KW-1185">Reference proteome</keyword>
<dbReference type="PANTHER" id="PTHR32089:SF112">
    <property type="entry name" value="LYSOZYME-LIKE PROTEIN-RELATED"/>
    <property type="match status" value="1"/>
</dbReference>
<dbReference type="Proteomes" id="UP000008130">
    <property type="component" value="Chromosome"/>
</dbReference>
<dbReference type="GO" id="GO:0006935">
    <property type="term" value="P:chemotaxis"/>
    <property type="evidence" value="ECO:0007669"/>
    <property type="project" value="InterPro"/>
</dbReference>
<dbReference type="PATRIC" id="fig|991905.3.peg.183"/>
<evidence type="ECO:0000256" key="2">
    <source>
        <dbReference type="ARBA" id="ARBA00022519"/>
    </source>
</evidence>
<evidence type="ECO:0000313" key="11">
    <source>
        <dbReference type="EMBL" id="ADZ68618.1"/>
    </source>
</evidence>
<keyword evidence="2" id="KW-0997">Cell inner membrane</keyword>
<evidence type="ECO:0000313" key="12">
    <source>
        <dbReference type="Proteomes" id="UP000008130"/>
    </source>
</evidence>
<comment type="similarity">
    <text evidence="4">Belongs to the methyl-accepting chemotaxis (MCP) protein family.</text>
</comment>
<organism evidence="11 12">
    <name type="scientific">Polymorphum gilvum (strain LMG 25793 / CGMCC 1.9160 / SL003B-26A1)</name>
    <dbReference type="NCBI Taxonomy" id="991905"/>
    <lineage>
        <taxon>Bacteria</taxon>
        <taxon>Pseudomonadati</taxon>
        <taxon>Pseudomonadota</taxon>
        <taxon>Alphaproteobacteria</taxon>
        <taxon>Rhodobacterales</taxon>
        <taxon>Paracoccaceae</taxon>
        <taxon>Polymorphum</taxon>
    </lineage>
</organism>
<feature type="domain" description="T-SNARE coiled-coil homology" evidence="8">
    <location>
        <begin position="579"/>
        <end position="641"/>
    </location>
</feature>
<dbReference type="InterPro" id="IPR004090">
    <property type="entry name" value="Chemotax_Me-accpt_rcpt"/>
</dbReference>
<dbReference type="GO" id="GO:0004888">
    <property type="term" value="F:transmembrane signaling receptor activity"/>
    <property type="evidence" value="ECO:0007669"/>
    <property type="project" value="InterPro"/>
</dbReference>
<evidence type="ECO:0000259" key="9">
    <source>
        <dbReference type="PROSITE" id="PS50885"/>
    </source>
</evidence>
<dbReference type="PRINTS" id="PR00260">
    <property type="entry name" value="CHEMTRNSDUCR"/>
</dbReference>
<evidence type="ECO:0000256" key="6">
    <source>
        <dbReference type="SAM" id="Phobius"/>
    </source>
</evidence>
<evidence type="ECO:0000256" key="1">
    <source>
        <dbReference type="ARBA" id="ARBA00004429"/>
    </source>
</evidence>
<feature type="domain" description="NIT" evidence="10">
    <location>
        <begin position="54"/>
        <end position="303"/>
    </location>
</feature>
<name>F2J083_POLGS</name>
<gene>
    <name evidence="11" type="ordered locus">SL003B_0179</name>
</gene>
<dbReference type="PANTHER" id="PTHR32089">
    <property type="entry name" value="METHYL-ACCEPTING CHEMOTAXIS PROTEIN MCPB"/>
    <property type="match status" value="1"/>
</dbReference>
<keyword evidence="3 5" id="KW-0807">Transducer</keyword>
<dbReference type="STRING" id="991905.SL003B_0179"/>
<protein>
    <submittedName>
        <fullName evidence="11">Methyl-accepting chemotaxis protein</fullName>
    </submittedName>
</protein>
<evidence type="ECO:0000259" key="7">
    <source>
        <dbReference type="PROSITE" id="PS50111"/>
    </source>
</evidence>
<feature type="transmembrane region" description="Helical" evidence="6">
    <location>
        <begin position="12"/>
        <end position="34"/>
    </location>
</feature>
<dbReference type="InterPro" id="IPR013587">
    <property type="entry name" value="Nitrate/nitrite_sensing"/>
</dbReference>
<feature type="domain" description="HAMP" evidence="9">
    <location>
        <begin position="334"/>
        <end position="387"/>
    </location>
</feature>
<dbReference type="SUPFAM" id="SSF58104">
    <property type="entry name" value="Methyl-accepting chemotaxis protein (MCP) signaling domain"/>
    <property type="match status" value="1"/>
</dbReference>
<accession>F2J083</accession>
<sequence length="683" mass="70895">MRTFVSSLKIRTRIVAIGILPMLALTYFAGVALVDRYVIATAARHVAGISSAAPAISGLVHELQRERGASAGFLGSNGGDRFAAMLAEQRRLTDGAREHYRARAEIDAIGGAFGRHAAAVRDRLVQLDDVRAKIDTLRLDATGMAEFYSGLIAEMLAMIESMNGMADDGRIVRQIVAYSALLQGKERAGLERATGAAGFAAGAFTPETYQRFVRLGAMQDVYFTLFDRYALEAERPLLERALDGAAARQVVAARALADAGIAGGSLAAITGADWFARSSERIDALKAVEDRVAADLTELAASIADAADTGFYVALGVALAVLALVGILSMLIVRSITGPVGAITATMRDLAAGRTDVDLAGADGRSEIGEMVRAVAVFRDNAIERLRLEAEQDREQAARAARQKHVDELIAGFRSRAQELLGAVGANMEQMRATAGALTAIAAQTSTRADGAAAAAEEASTNVQTVASAAEELTASIGEIGRRVEETTTVVSRATEDARATNDKVASLSAAANKIGEVVNLISDIAEQTNLLALNATIEAARAGEHGKGFAVVAAEVKSLANQTARATDEIAAQIAAIQAATGDTVGAIQGIARTMEDVNGFTAAIAAAVEEQGSATGEISRNVTEAATGTQAVASHVGGVRGAVSETTESAGQVERASTDVARRTEELGTAVDRFLADVAAA</sequence>
<dbReference type="eggNOG" id="COG2770">
    <property type="taxonomic scope" value="Bacteria"/>
</dbReference>
<dbReference type="Pfam" id="PF08376">
    <property type="entry name" value="NIT"/>
    <property type="match status" value="1"/>
</dbReference>
<proteinExistence type="inferred from homology"/>
<dbReference type="Pfam" id="PF00015">
    <property type="entry name" value="MCPsignal"/>
    <property type="match status" value="1"/>
</dbReference>
<dbReference type="InterPro" id="IPR004089">
    <property type="entry name" value="MCPsignal_dom"/>
</dbReference>
<dbReference type="PROSITE" id="PS50885">
    <property type="entry name" value="HAMP"/>
    <property type="match status" value="1"/>
</dbReference>
<dbReference type="SMART" id="SM00304">
    <property type="entry name" value="HAMP"/>
    <property type="match status" value="1"/>
</dbReference>
<evidence type="ECO:0000259" key="10">
    <source>
        <dbReference type="PROSITE" id="PS50906"/>
    </source>
</evidence>
<evidence type="ECO:0000256" key="5">
    <source>
        <dbReference type="PROSITE-ProRule" id="PRU00284"/>
    </source>
</evidence>
<dbReference type="AlphaFoldDB" id="F2J083"/>
<keyword evidence="6" id="KW-1133">Transmembrane helix</keyword>
<feature type="domain" description="Methyl-accepting transducer" evidence="7">
    <location>
        <begin position="427"/>
        <end position="649"/>
    </location>
</feature>
<dbReference type="PROSITE" id="PS50111">
    <property type="entry name" value="CHEMOTAXIS_TRANSDUC_2"/>
    <property type="match status" value="1"/>
</dbReference>
<dbReference type="HOGENOM" id="CLU_000445_107_27_5"/>
<keyword evidence="2" id="KW-1003">Cell membrane</keyword>
<dbReference type="InterPro" id="IPR010910">
    <property type="entry name" value="Nitrate/nitrite_sensing_bac"/>
</dbReference>
<dbReference type="eggNOG" id="COG0840">
    <property type="taxonomic scope" value="Bacteria"/>
</dbReference>
<dbReference type="GO" id="GO:0005886">
    <property type="term" value="C:plasma membrane"/>
    <property type="evidence" value="ECO:0007669"/>
    <property type="project" value="UniProtKB-SubCell"/>
</dbReference>
<dbReference type="KEGG" id="pgv:SL003B_0179"/>
<dbReference type="InterPro" id="IPR003660">
    <property type="entry name" value="HAMP_dom"/>
</dbReference>
<dbReference type="RefSeq" id="WP_013650942.1">
    <property type="nucleotide sequence ID" value="NC_015259.1"/>
</dbReference>
<feature type="transmembrane region" description="Helical" evidence="6">
    <location>
        <begin position="311"/>
        <end position="333"/>
    </location>
</feature>